<dbReference type="EMBL" id="BMGC01000002">
    <property type="protein sequence ID" value="GGB19951.1"/>
    <property type="molecule type" value="Genomic_DNA"/>
</dbReference>
<comment type="caution">
    <text evidence="2">The sequence shown here is derived from an EMBL/GenBank/DDBJ whole genome shotgun (WGS) entry which is preliminary data.</text>
</comment>
<organism evidence="2 3">
    <name type="scientific">Gordonia jinhuaensis</name>
    <dbReference type="NCBI Taxonomy" id="1517702"/>
    <lineage>
        <taxon>Bacteria</taxon>
        <taxon>Bacillati</taxon>
        <taxon>Actinomycetota</taxon>
        <taxon>Actinomycetes</taxon>
        <taxon>Mycobacteriales</taxon>
        <taxon>Gordoniaceae</taxon>
        <taxon>Gordonia</taxon>
    </lineage>
</organism>
<protein>
    <submittedName>
        <fullName evidence="2">MarR family transcriptional regulator</fullName>
    </submittedName>
</protein>
<name>A0A916SWD0_9ACTN</name>
<dbReference type="GO" id="GO:0003700">
    <property type="term" value="F:DNA-binding transcription factor activity"/>
    <property type="evidence" value="ECO:0007669"/>
    <property type="project" value="InterPro"/>
</dbReference>
<evidence type="ECO:0000313" key="3">
    <source>
        <dbReference type="Proteomes" id="UP000621454"/>
    </source>
</evidence>
<accession>A0A916SWD0</accession>
<dbReference type="SUPFAM" id="SSF46785">
    <property type="entry name" value="Winged helix' DNA-binding domain"/>
    <property type="match status" value="1"/>
</dbReference>
<evidence type="ECO:0000313" key="2">
    <source>
        <dbReference type="EMBL" id="GGB19951.1"/>
    </source>
</evidence>
<dbReference type="InterPro" id="IPR052526">
    <property type="entry name" value="HTH-type_Bedaq_tolerance"/>
</dbReference>
<dbReference type="Gene3D" id="1.10.10.10">
    <property type="entry name" value="Winged helix-like DNA-binding domain superfamily/Winged helix DNA-binding domain"/>
    <property type="match status" value="1"/>
</dbReference>
<reference evidence="2" key="2">
    <citation type="submission" date="2020-09" db="EMBL/GenBank/DDBJ databases">
        <authorList>
            <person name="Sun Q."/>
            <person name="Zhou Y."/>
        </authorList>
    </citation>
    <scope>NUCLEOTIDE SEQUENCE</scope>
    <source>
        <strain evidence="2">CGMCC 1.12827</strain>
    </source>
</reference>
<dbReference type="AlphaFoldDB" id="A0A916SWD0"/>
<proteinExistence type="predicted"/>
<dbReference type="InterPro" id="IPR036390">
    <property type="entry name" value="WH_DNA-bd_sf"/>
</dbReference>
<dbReference type="Proteomes" id="UP000621454">
    <property type="component" value="Unassembled WGS sequence"/>
</dbReference>
<reference evidence="2" key="1">
    <citation type="journal article" date="2014" name="Int. J. Syst. Evol. Microbiol.">
        <title>Complete genome sequence of Corynebacterium casei LMG S-19264T (=DSM 44701T), isolated from a smear-ripened cheese.</title>
        <authorList>
            <consortium name="US DOE Joint Genome Institute (JGI-PGF)"/>
            <person name="Walter F."/>
            <person name="Albersmeier A."/>
            <person name="Kalinowski J."/>
            <person name="Ruckert C."/>
        </authorList>
    </citation>
    <scope>NUCLEOTIDE SEQUENCE</scope>
    <source>
        <strain evidence="2">CGMCC 1.12827</strain>
    </source>
</reference>
<keyword evidence="3" id="KW-1185">Reference proteome</keyword>
<dbReference type="PROSITE" id="PS50995">
    <property type="entry name" value="HTH_MARR_2"/>
    <property type="match status" value="1"/>
</dbReference>
<dbReference type="PANTHER" id="PTHR39515:SF2">
    <property type="entry name" value="HTH-TYPE TRANSCRIPTIONAL REGULATOR RV0880"/>
    <property type="match status" value="1"/>
</dbReference>
<evidence type="ECO:0000259" key="1">
    <source>
        <dbReference type="PROSITE" id="PS50995"/>
    </source>
</evidence>
<gene>
    <name evidence="2" type="ORF">GCM10011489_05150</name>
</gene>
<dbReference type="Pfam" id="PF12802">
    <property type="entry name" value="MarR_2"/>
    <property type="match status" value="1"/>
</dbReference>
<sequence length="151" mass="15971">MAMTESDHAEVDVDAVAAELRIVTGALIRRLRVHRAPGDPTVGEGRVLARLDRGGPATSADLARREQVSPQAMGVTIAGLMERGLLDRAVDPSDGRRIMLTLSPAGVEALTDRRHHSSRALAEAMSAALSPDEVVAVAEILPLLDRVGEAL</sequence>
<feature type="domain" description="HTH marR-type" evidence="1">
    <location>
        <begin position="13"/>
        <end position="149"/>
    </location>
</feature>
<dbReference type="SMART" id="SM00347">
    <property type="entry name" value="HTH_MARR"/>
    <property type="match status" value="1"/>
</dbReference>
<dbReference type="PANTHER" id="PTHR39515">
    <property type="entry name" value="CONSERVED PROTEIN"/>
    <property type="match status" value="1"/>
</dbReference>
<dbReference type="InterPro" id="IPR000835">
    <property type="entry name" value="HTH_MarR-typ"/>
</dbReference>
<dbReference type="InterPro" id="IPR036388">
    <property type="entry name" value="WH-like_DNA-bd_sf"/>
</dbReference>